<dbReference type="GO" id="GO:0032259">
    <property type="term" value="P:methylation"/>
    <property type="evidence" value="ECO:0007669"/>
    <property type="project" value="UniProtKB-KW"/>
</dbReference>
<keyword evidence="1" id="KW-0808">Transferase</keyword>
<keyword evidence="2" id="KW-1185">Reference proteome</keyword>
<evidence type="ECO:0000313" key="1">
    <source>
        <dbReference type="EMBL" id="BBG29353.1"/>
    </source>
</evidence>
<dbReference type="Proteomes" id="UP000267342">
    <property type="component" value="Chromosome"/>
</dbReference>
<protein>
    <submittedName>
        <fullName evidence="1">Glycine/serine hydroxymethyltransferase</fullName>
    </submittedName>
</protein>
<dbReference type="RefSeq" id="WP_197714362.1">
    <property type="nucleotide sequence ID" value="NZ_AP018933.1"/>
</dbReference>
<dbReference type="AlphaFoldDB" id="A0A348HCK1"/>
<dbReference type="EMBL" id="AP018933">
    <property type="protein sequence ID" value="BBG29353.1"/>
    <property type="molecule type" value="Genomic_DNA"/>
</dbReference>
<reference evidence="1 2" key="1">
    <citation type="submission" date="2018-09" db="EMBL/GenBank/DDBJ databases">
        <title>Zymobacter palmae IAM14233 (=T109) whole genome analysis.</title>
        <authorList>
            <person name="Yanase H."/>
        </authorList>
    </citation>
    <scope>NUCLEOTIDE SEQUENCE [LARGE SCALE GENOMIC DNA]</scope>
    <source>
        <strain evidence="1 2">IAM14233</strain>
    </source>
</reference>
<accession>A0A348HCK1</accession>
<sequence>MAGSYIGVLRWRKIFDDYQRTGDDDALERAIDDTTFPGQLSLESHRFEEMFDKACTLMEAYKEGEREEEDVIATLQALYEEYRDDLPVDFTDFSNRCVSRSSQAFADHLQRWAHTAPHGLSEKLDRGTEPLVFDFLDDYRYGDRIALSRQADAVYLNA</sequence>
<dbReference type="KEGG" id="zpl:ZBT109_0565"/>
<keyword evidence="1" id="KW-0489">Methyltransferase</keyword>
<proteinExistence type="predicted"/>
<organism evidence="1 2">
    <name type="scientific">Zymobacter palmae</name>
    <dbReference type="NCBI Taxonomy" id="33074"/>
    <lineage>
        <taxon>Bacteria</taxon>
        <taxon>Pseudomonadati</taxon>
        <taxon>Pseudomonadota</taxon>
        <taxon>Gammaproteobacteria</taxon>
        <taxon>Oceanospirillales</taxon>
        <taxon>Halomonadaceae</taxon>
        <taxon>Zymobacter group</taxon>
        <taxon>Zymobacter</taxon>
    </lineage>
</organism>
<evidence type="ECO:0000313" key="2">
    <source>
        <dbReference type="Proteomes" id="UP000267342"/>
    </source>
</evidence>
<dbReference type="GO" id="GO:0008168">
    <property type="term" value="F:methyltransferase activity"/>
    <property type="evidence" value="ECO:0007669"/>
    <property type="project" value="UniProtKB-KW"/>
</dbReference>
<gene>
    <name evidence="1" type="ORF">ZBT109_0565</name>
</gene>
<name>A0A348HCK1_9GAMM</name>